<protein>
    <submittedName>
        <fullName evidence="1">Uncharacterized protein</fullName>
    </submittedName>
</protein>
<comment type="caution">
    <text evidence="1">The sequence shown here is derived from an EMBL/GenBank/DDBJ whole genome shotgun (WGS) entry which is preliminary data.</text>
</comment>
<organism evidence="1 2">
    <name type="scientific">Rhodopirellula europaea 6C</name>
    <dbReference type="NCBI Taxonomy" id="1263867"/>
    <lineage>
        <taxon>Bacteria</taxon>
        <taxon>Pseudomonadati</taxon>
        <taxon>Planctomycetota</taxon>
        <taxon>Planctomycetia</taxon>
        <taxon>Pirellulales</taxon>
        <taxon>Pirellulaceae</taxon>
        <taxon>Rhodopirellula</taxon>
    </lineage>
</organism>
<dbReference type="PATRIC" id="fig|1263867.3.peg.3774"/>
<gene>
    <name evidence="1" type="ORF">RE6C_03526</name>
</gene>
<name>M2ASP2_9BACT</name>
<dbReference type="AlphaFoldDB" id="M2ASP2"/>
<sequence>MKEVIQAEHLCQRHSTLPDENQPTQIRVSLGMTEVTPIVFSAGNAKHQRRTQTEICFMQ</sequence>
<dbReference type="Proteomes" id="UP000011529">
    <property type="component" value="Unassembled WGS sequence"/>
</dbReference>
<reference evidence="1" key="1">
    <citation type="submission" date="2012-11" db="EMBL/GenBank/DDBJ databases">
        <title>Permanent draft genomes of Rhodopirellula europaea strain SH398 and 6C.</title>
        <authorList>
            <person name="Richter M."/>
            <person name="Richter-Heitmann T."/>
            <person name="Frank C."/>
            <person name="Harder J."/>
            <person name="Glockner F.O."/>
        </authorList>
    </citation>
    <scope>NUCLEOTIDE SEQUENCE</scope>
    <source>
        <strain evidence="1">6C</strain>
    </source>
</reference>
<proteinExistence type="predicted"/>
<evidence type="ECO:0000313" key="1">
    <source>
        <dbReference type="EMBL" id="EMB15742.1"/>
    </source>
</evidence>
<evidence type="ECO:0000313" key="2">
    <source>
        <dbReference type="Proteomes" id="UP000011529"/>
    </source>
</evidence>
<accession>M2ASP2</accession>
<reference evidence="1" key="2">
    <citation type="journal article" date="2013" name="Mar. Genomics">
        <title>Expression of sulfatases in Rhodopirellula baltica and the diversity of sulfatases in the genus Rhodopirellula.</title>
        <authorList>
            <person name="Wegner C.E."/>
            <person name="Richter-Heitmann T."/>
            <person name="Klindworth A."/>
            <person name="Klockow C."/>
            <person name="Richter M."/>
            <person name="Achstetter T."/>
            <person name="Glockner F.O."/>
            <person name="Harder J."/>
        </authorList>
    </citation>
    <scope>NUCLEOTIDE SEQUENCE [LARGE SCALE GENOMIC DNA]</scope>
    <source>
        <strain evidence="1">6C</strain>
    </source>
</reference>
<keyword evidence="2" id="KW-1185">Reference proteome</keyword>
<dbReference type="EMBL" id="ANMO01000158">
    <property type="protein sequence ID" value="EMB15742.1"/>
    <property type="molecule type" value="Genomic_DNA"/>
</dbReference>